<dbReference type="Gene3D" id="3.30.370.10">
    <property type="entry name" value="Barstar-like"/>
    <property type="match status" value="1"/>
</dbReference>
<reference evidence="4 5" key="1">
    <citation type="submission" date="2023-12" db="EMBL/GenBank/DDBJ databases">
        <title>Micromonospora sp. nov., isolated from Atacama Desert.</title>
        <authorList>
            <person name="Carro L."/>
            <person name="Golinska P."/>
            <person name="Klenk H.-P."/>
            <person name="Goodfellow M."/>
        </authorList>
    </citation>
    <scope>NUCLEOTIDE SEQUENCE [LARGE SCALE GENOMIC DNA]</scope>
    <source>
        <strain evidence="4 5">4G53</strain>
    </source>
</reference>
<feature type="region of interest" description="Disordered" evidence="2">
    <location>
        <begin position="1"/>
        <end position="27"/>
    </location>
</feature>
<evidence type="ECO:0000256" key="2">
    <source>
        <dbReference type="SAM" id="MobiDB-lite"/>
    </source>
</evidence>
<keyword evidence="5" id="KW-1185">Reference proteome</keyword>
<dbReference type="EMBL" id="JAXOTQ010000028">
    <property type="protein sequence ID" value="MDZ5492121.1"/>
    <property type="molecule type" value="Genomic_DNA"/>
</dbReference>
<feature type="region of interest" description="Disordered" evidence="2">
    <location>
        <begin position="134"/>
        <end position="168"/>
    </location>
</feature>
<accession>A0ABU5JHR2</accession>
<evidence type="ECO:0000313" key="5">
    <source>
        <dbReference type="Proteomes" id="UP001290101"/>
    </source>
</evidence>
<dbReference type="InterPro" id="IPR035905">
    <property type="entry name" value="Barstar-like_sf"/>
</dbReference>
<comment type="caution">
    <text evidence="4">The sequence shown here is derived from an EMBL/GenBank/DDBJ whole genome shotgun (WGS) entry which is preliminary data.</text>
</comment>
<gene>
    <name evidence="4" type="ORF">U2F25_22075</name>
</gene>
<dbReference type="RefSeq" id="WP_322441957.1">
    <property type="nucleotide sequence ID" value="NZ_JAXOTQ010000028.1"/>
</dbReference>
<name>A0ABU5JHR2_9ACTN</name>
<sequence>MADARPPAWLRFDTPSPDDTGRDDGEAVTVAGPATRTRAGLFDALADALELPGHFGRNWDALADVLADRLDTGPLTLVVRDAGHLLAEEPPAQLGTLLDVLGGVAAGARESLRVVLRDTAEPLSALRRRVTSTLAGVPVPPASPGSPPIRPGRRAGEGGDRLAGPQAG</sequence>
<organism evidence="4 5">
    <name type="scientific">Micromonospora sicca</name>
    <dbReference type="NCBI Taxonomy" id="2202420"/>
    <lineage>
        <taxon>Bacteria</taxon>
        <taxon>Bacillati</taxon>
        <taxon>Actinomycetota</taxon>
        <taxon>Actinomycetes</taxon>
        <taxon>Micromonosporales</taxon>
        <taxon>Micromonosporaceae</taxon>
        <taxon>Micromonospora</taxon>
    </lineage>
</organism>
<protein>
    <submittedName>
        <fullName evidence="4">Barstar family protein</fullName>
    </submittedName>
</protein>
<feature type="domain" description="Barstar (barnase inhibitor)" evidence="3">
    <location>
        <begin position="28"/>
        <end position="114"/>
    </location>
</feature>
<evidence type="ECO:0000313" key="4">
    <source>
        <dbReference type="EMBL" id="MDZ5492121.1"/>
    </source>
</evidence>
<evidence type="ECO:0000259" key="3">
    <source>
        <dbReference type="Pfam" id="PF01337"/>
    </source>
</evidence>
<dbReference type="InterPro" id="IPR000468">
    <property type="entry name" value="Barstar"/>
</dbReference>
<dbReference type="Pfam" id="PF01337">
    <property type="entry name" value="Barstar"/>
    <property type="match status" value="1"/>
</dbReference>
<feature type="compositionally biased region" description="Pro residues" evidence="2">
    <location>
        <begin position="138"/>
        <end position="150"/>
    </location>
</feature>
<evidence type="ECO:0000256" key="1">
    <source>
        <dbReference type="ARBA" id="ARBA00006845"/>
    </source>
</evidence>
<dbReference type="Proteomes" id="UP001290101">
    <property type="component" value="Unassembled WGS sequence"/>
</dbReference>
<proteinExistence type="inferred from homology"/>
<comment type="similarity">
    <text evidence="1">Belongs to the barstar family.</text>
</comment>
<dbReference type="SUPFAM" id="SSF52038">
    <property type="entry name" value="Barstar-related"/>
    <property type="match status" value="1"/>
</dbReference>